<accession>A0A8S8XAF7</accession>
<gene>
    <name evidence="2" type="ORF">TMPK1_03530</name>
</gene>
<organism evidence="2 3">
    <name type="scientific">Roseiterribacter gracilis</name>
    <dbReference type="NCBI Taxonomy" id="2812848"/>
    <lineage>
        <taxon>Bacteria</taxon>
        <taxon>Pseudomonadati</taxon>
        <taxon>Pseudomonadota</taxon>
        <taxon>Alphaproteobacteria</taxon>
        <taxon>Rhodospirillales</taxon>
        <taxon>Roseiterribacteraceae</taxon>
        <taxon>Roseiterribacter</taxon>
    </lineage>
</organism>
<evidence type="ECO:0000313" key="3">
    <source>
        <dbReference type="Proteomes" id="UP000681075"/>
    </source>
</evidence>
<comment type="caution">
    <text evidence="2">The sequence shown here is derived from an EMBL/GenBank/DDBJ whole genome shotgun (WGS) entry which is preliminary data.</text>
</comment>
<evidence type="ECO:0000313" key="2">
    <source>
        <dbReference type="EMBL" id="GIL38116.1"/>
    </source>
</evidence>
<dbReference type="AlphaFoldDB" id="A0A8S8XAF7"/>
<protein>
    <recommendedName>
        <fullName evidence="4">Lipoprotein</fullName>
    </recommendedName>
</protein>
<evidence type="ECO:0000256" key="1">
    <source>
        <dbReference type="SAM" id="SignalP"/>
    </source>
</evidence>
<keyword evidence="1" id="KW-0732">Signal</keyword>
<sequence length="115" mass="12587">MRPAPVSLALLLLAGCAQPAPPPTQPVADARISFFTLSVDDWKAEDSSAVLIRTKDRHYYRATMLGPCPDLPWAGLALGFDTRGGQDLDRFGAVIVKGRRCPFKDFYEIPPVAGW</sequence>
<dbReference type="InterPro" id="IPR045500">
    <property type="entry name" value="DUF6491"/>
</dbReference>
<dbReference type="Pfam" id="PF20101">
    <property type="entry name" value="DUF6491"/>
    <property type="match status" value="1"/>
</dbReference>
<keyword evidence="3" id="KW-1185">Reference proteome</keyword>
<dbReference type="PROSITE" id="PS51257">
    <property type="entry name" value="PROKAR_LIPOPROTEIN"/>
    <property type="match status" value="1"/>
</dbReference>
<dbReference type="Proteomes" id="UP000681075">
    <property type="component" value="Unassembled WGS sequence"/>
</dbReference>
<proteinExistence type="predicted"/>
<name>A0A8S8XAF7_9PROT</name>
<feature type="chain" id="PRO_5035895062" description="Lipoprotein" evidence="1">
    <location>
        <begin position="20"/>
        <end position="115"/>
    </location>
</feature>
<reference evidence="2" key="1">
    <citation type="submission" date="2021-02" db="EMBL/GenBank/DDBJ databases">
        <title>Genome sequence of Rhodospirillales sp. strain TMPK1 isolated from soil.</title>
        <authorList>
            <person name="Nakai R."/>
            <person name="Kusada H."/>
            <person name="Tamaki H."/>
        </authorList>
    </citation>
    <scope>NUCLEOTIDE SEQUENCE</scope>
    <source>
        <strain evidence="2">TMPK1</strain>
    </source>
</reference>
<feature type="signal peptide" evidence="1">
    <location>
        <begin position="1"/>
        <end position="19"/>
    </location>
</feature>
<dbReference type="EMBL" id="BOPV01000001">
    <property type="protein sequence ID" value="GIL38116.1"/>
    <property type="molecule type" value="Genomic_DNA"/>
</dbReference>
<evidence type="ECO:0008006" key="4">
    <source>
        <dbReference type="Google" id="ProtNLM"/>
    </source>
</evidence>
<dbReference type="RefSeq" id="WP_420241068.1">
    <property type="nucleotide sequence ID" value="NZ_BOPV01000001.1"/>
</dbReference>